<dbReference type="Gene3D" id="3.40.50.620">
    <property type="entry name" value="HUPs"/>
    <property type="match status" value="1"/>
</dbReference>
<dbReference type="Gene3D" id="3.30.465.60">
    <property type="match status" value="1"/>
</dbReference>
<dbReference type="InterPro" id="IPR015262">
    <property type="entry name" value="tRNA_Ile_lys_synt_subst-bd"/>
</dbReference>
<organism evidence="10 11">
    <name type="scientific">Agathobaculum butyriciproducens</name>
    <dbReference type="NCBI Taxonomy" id="1628085"/>
    <lineage>
        <taxon>Bacteria</taxon>
        <taxon>Bacillati</taxon>
        <taxon>Bacillota</taxon>
        <taxon>Clostridia</taxon>
        <taxon>Eubacteriales</taxon>
        <taxon>Butyricicoccaceae</taxon>
        <taxon>Agathobaculum</taxon>
    </lineage>
</organism>
<dbReference type="GeneID" id="98660950"/>
<dbReference type="InterPro" id="IPR011063">
    <property type="entry name" value="TilS/TtcA_N"/>
</dbReference>
<dbReference type="GO" id="GO:0006400">
    <property type="term" value="P:tRNA modification"/>
    <property type="evidence" value="ECO:0007669"/>
    <property type="project" value="UniProtKB-UniRule"/>
</dbReference>
<accession>A0AAW4VYL6</accession>
<dbReference type="SUPFAM" id="SSF82829">
    <property type="entry name" value="MesJ substrate recognition domain-like"/>
    <property type="match status" value="1"/>
</dbReference>
<dbReference type="GO" id="GO:0005524">
    <property type="term" value="F:ATP binding"/>
    <property type="evidence" value="ECO:0007669"/>
    <property type="project" value="UniProtKB-UniRule"/>
</dbReference>
<comment type="catalytic activity">
    <reaction evidence="7 8">
        <text>cytidine(34) in tRNA(Ile2) + L-lysine + ATP = lysidine(34) in tRNA(Ile2) + AMP + diphosphate + H(+)</text>
        <dbReference type="Rhea" id="RHEA:43744"/>
        <dbReference type="Rhea" id="RHEA-COMP:10625"/>
        <dbReference type="Rhea" id="RHEA-COMP:10670"/>
        <dbReference type="ChEBI" id="CHEBI:15378"/>
        <dbReference type="ChEBI" id="CHEBI:30616"/>
        <dbReference type="ChEBI" id="CHEBI:32551"/>
        <dbReference type="ChEBI" id="CHEBI:33019"/>
        <dbReference type="ChEBI" id="CHEBI:82748"/>
        <dbReference type="ChEBI" id="CHEBI:83665"/>
        <dbReference type="ChEBI" id="CHEBI:456215"/>
        <dbReference type="EC" id="6.3.4.19"/>
    </reaction>
</comment>
<dbReference type="EMBL" id="JAJEPX010000005">
    <property type="protein sequence ID" value="MCC2176116.1"/>
    <property type="molecule type" value="Genomic_DNA"/>
</dbReference>
<proteinExistence type="inferred from homology"/>
<dbReference type="Proteomes" id="UP001298753">
    <property type="component" value="Unassembled WGS sequence"/>
</dbReference>
<dbReference type="NCBIfam" id="TIGR02432">
    <property type="entry name" value="lysidine_TilS_N"/>
    <property type="match status" value="1"/>
</dbReference>
<feature type="binding site" evidence="8">
    <location>
        <begin position="26"/>
        <end position="31"/>
    </location>
    <ligand>
        <name>ATP</name>
        <dbReference type="ChEBI" id="CHEBI:30616"/>
    </ligand>
</feature>
<evidence type="ECO:0000259" key="9">
    <source>
        <dbReference type="SMART" id="SM00977"/>
    </source>
</evidence>
<evidence type="ECO:0000256" key="2">
    <source>
        <dbReference type="ARBA" id="ARBA00022490"/>
    </source>
</evidence>
<dbReference type="SUPFAM" id="SSF56037">
    <property type="entry name" value="PheT/TilS domain"/>
    <property type="match status" value="1"/>
</dbReference>
<dbReference type="SUPFAM" id="SSF52402">
    <property type="entry name" value="Adenine nucleotide alpha hydrolases-like"/>
    <property type="match status" value="1"/>
</dbReference>
<gene>
    <name evidence="8 10" type="primary">tilS</name>
    <name evidence="10" type="ORF">LKD22_03050</name>
</gene>
<dbReference type="NCBIfam" id="TIGR02433">
    <property type="entry name" value="lysidine_TilS_C"/>
    <property type="match status" value="1"/>
</dbReference>
<dbReference type="GO" id="GO:0005737">
    <property type="term" value="C:cytoplasm"/>
    <property type="evidence" value="ECO:0007669"/>
    <property type="project" value="UniProtKB-SubCell"/>
</dbReference>
<evidence type="ECO:0000256" key="6">
    <source>
        <dbReference type="ARBA" id="ARBA00022840"/>
    </source>
</evidence>
<keyword evidence="11" id="KW-1185">Reference proteome</keyword>
<dbReference type="InterPro" id="IPR012795">
    <property type="entry name" value="tRNA_Ile_lys_synt_N"/>
</dbReference>
<keyword evidence="6 8" id="KW-0067">ATP-binding</keyword>
<dbReference type="Pfam" id="PF11734">
    <property type="entry name" value="TilS_C"/>
    <property type="match status" value="1"/>
</dbReference>
<sequence length="450" mass="49846">MLDTVKRTIPDYMMLETGENVLVALSGGADSTALLLSLRELGYSVRAFHLNHCLRGAESDRDEAFCRRLCEKLGVELTVERVDIAAAAGDSAVEETARRIRYARLEHAAHGAKIAVAHNADDNLETMLFHLVRGTGAKGLTGIPPVRGRIIRPLIEVERREIEAFLRERGQDFVTDSTNADTAYTRNRLRQEVVPVLRELNPQAAQAAARLSRQLRQDETCLQSYAQTCVQLCAVGNGAWKIQPLREAAPAVRSRALRLLLENADMPLKDVTAKHITALEHLLETASPSAETDLPNGCFARREYDVLRIIPKAETAVERPEIPLTLPFAGTIWKDTVKLAAKKLEKSEVFYKTFNTFCLDCGTIDFESLCVRTRRTGDTLRLTENGGSRSLKKLMIDRKIPRYMRNAMAVIADKNGVIAVQDIGADCSRTAKNNANTLQITVKGLSKNGL</sequence>
<dbReference type="InterPro" id="IPR012094">
    <property type="entry name" value="tRNA_Ile_lys_synt"/>
</dbReference>
<keyword evidence="2 8" id="KW-0963">Cytoplasm</keyword>
<dbReference type="GO" id="GO:0032267">
    <property type="term" value="F:tRNA(Ile)-lysidine synthase activity"/>
    <property type="evidence" value="ECO:0007669"/>
    <property type="project" value="UniProtKB-EC"/>
</dbReference>
<protein>
    <recommendedName>
        <fullName evidence="8">tRNA(Ile)-lysidine synthase</fullName>
        <ecNumber evidence="8">6.3.4.19</ecNumber>
    </recommendedName>
    <alternativeName>
        <fullName evidence="8">tRNA(Ile)-2-lysyl-cytidine synthase</fullName>
    </alternativeName>
    <alternativeName>
        <fullName evidence="8">tRNA(Ile)-lysidine synthetase</fullName>
    </alternativeName>
</protein>
<dbReference type="EC" id="6.3.4.19" evidence="8"/>
<dbReference type="PANTHER" id="PTHR43033:SF1">
    <property type="entry name" value="TRNA(ILE)-LYSIDINE SYNTHASE-RELATED"/>
    <property type="match status" value="1"/>
</dbReference>
<dbReference type="SMART" id="SM00977">
    <property type="entry name" value="TilS_C"/>
    <property type="match status" value="1"/>
</dbReference>
<dbReference type="RefSeq" id="WP_227600199.1">
    <property type="nucleotide sequence ID" value="NZ_JAJEPX010000005.1"/>
</dbReference>
<keyword evidence="3 8" id="KW-0436">Ligase</keyword>
<comment type="function">
    <text evidence="8">Ligates lysine onto the cytidine present at position 34 of the AUA codon-specific tRNA(Ile) that contains the anticodon CAU, in an ATP-dependent manner. Cytidine is converted to lysidine, thus changing the amino acid specificity of the tRNA from methionine to isoleucine.</text>
</comment>
<dbReference type="AlphaFoldDB" id="A0AAW4VYL6"/>
<evidence type="ECO:0000256" key="1">
    <source>
        <dbReference type="ARBA" id="ARBA00004496"/>
    </source>
</evidence>
<dbReference type="InterPro" id="IPR012796">
    <property type="entry name" value="Lysidine-tRNA-synth_C"/>
</dbReference>
<evidence type="ECO:0000256" key="5">
    <source>
        <dbReference type="ARBA" id="ARBA00022741"/>
    </source>
</evidence>
<comment type="subcellular location">
    <subcellularLocation>
        <location evidence="1 8">Cytoplasm</location>
    </subcellularLocation>
</comment>
<keyword evidence="4 8" id="KW-0819">tRNA processing</keyword>
<evidence type="ECO:0000256" key="3">
    <source>
        <dbReference type="ARBA" id="ARBA00022598"/>
    </source>
</evidence>
<evidence type="ECO:0000256" key="8">
    <source>
        <dbReference type="HAMAP-Rule" id="MF_01161"/>
    </source>
</evidence>
<evidence type="ECO:0000256" key="7">
    <source>
        <dbReference type="ARBA" id="ARBA00048539"/>
    </source>
</evidence>
<evidence type="ECO:0000313" key="10">
    <source>
        <dbReference type="EMBL" id="MCC2176116.1"/>
    </source>
</evidence>
<name>A0AAW4VYL6_9FIRM</name>
<dbReference type="CDD" id="cd01992">
    <property type="entry name" value="TilS_N"/>
    <property type="match status" value="1"/>
</dbReference>
<comment type="caution">
    <text evidence="10">The sequence shown here is derived from an EMBL/GenBank/DDBJ whole genome shotgun (WGS) entry which is preliminary data.</text>
</comment>
<keyword evidence="5 8" id="KW-0547">Nucleotide-binding</keyword>
<dbReference type="Pfam" id="PF09179">
    <property type="entry name" value="TilS"/>
    <property type="match status" value="1"/>
</dbReference>
<comment type="domain">
    <text evidence="8">The N-terminal region contains the highly conserved SGGXDS motif, predicted to be a P-loop motif involved in ATP binding.</text>
</comment>
<dbReference type="Pfam" id="PF01171">
    <property type="entry name" value="ATP_bind_3"/>
    <property type="match status" value="1"/>
</dbReference>
<dbReference type="InterPro" id="IPR014729">
    <property type="entry name" value="Rossmann-like_a/b/a_fold"/>
</dbReference>
<evidence type="ECO:0000313" key="11">
    <source>
        <dbReference type="Proteomes" id="UP001298753"/>
    </source>
</evidence>
<dbReference type="PANTHER" id="PTHR43033">
    <property type="entry name" value="TRNA(ILE)-LYSIDINE SYNTHASE-RELATED"/>
    <property type="match status" value="1"/>
</dbReference>
<dbReference type="HAMAP" id="MF_01161">
    <property type="entry name" value="tRNA_Ile_lys_synt"/>
    <property type="match status" value="1"/>
</dbReference>
<reference evidence="10 11" key="1">
    <citation type="submission" date="2021-10" db="EMBL/GenBank/DDBJ databases">
        <title>Anaerobic single-cell dispensing facilitates the cultivation of human gut bacteria.</title>
        <authorList>
            <person name="Afrizal A."/>
        </authorList>
    </citation>
    <scope>NUCLEOTIDE SEQUENCE [LARGE SCALE GENOMIC DNA]</scope>
    <source>
        <strain evidence="10 11">CLA-AA-H270</strain>
    </source>
</reference>
<comment type="similarity">
    <text evidence="8">Belongs to the tRNA(Ile)-lysidine synthase family.</text>
</comment>
<feature type="domain" description="Lysidine-tRNA(Ile) synthetase C-terminal" evidence="9">
    <location>
        <begin position="369"/>
        <end position="440"/>
    </location>
</feature>
<evidence type="ECO:0000256" key="4">
    <source>
        <dbReference type="ARBA" id="ARBA00022694"/>
    </source>
</evidence>